<organism evidence="1">
    <name type="scientific">marine sediment metagenome</name>
    <dbReference type="NCBI Taxonomy" id="412755"/>
    <lineage>
        <taxon>unclassified sequences</taxon>
        <taxon>metagenomes</taxon>
        <taxon>ecological metagenomes</taxon>
    </lineage>
</organism>
<feature type="non-terminal residue" evidence="1">
    <location>
        <position position="1"/>
    </location>
</feature>
<comment type="caution">
    <text evidence="1">The sequence shown here is derived from an EMBL/GenBank/DDBJ whole genome shotgun (WGS) entry which is preliminary data.</text>
</comment>
<protein>
    <submittedName>
        <fullName evidence="1">Uncharacterized protein</fullName>
    </submittedName>
</protein>
<evidence type="ECO:0000313" key="1">
    <source>
        <dbReference type="EMBL" id="GAI07924.1"/>
    </source>
</evidence>
<reference evidence="1" key="1">
    <citation type="journal article" date="2014" name="Front. Microbiol.">
        <title>High frequency of phylogenetically diverse reductive dehalogenase-homologous genes in deep subseafloor sedimentary metagenomes.</title>
        <authorList>
            <person name="Kawai M."/>
            <person name="Futagami T."/>
            <person name="Toyoda A."/>
            <person name="Takaki Y."/>
            <person name="Nishi S."/>
            <person name="Hori S."/>
            <person name="Arai W."/>
            <person name="Tsubouchi T."/>
            <person name="Morono Y."/>
            <person name="Uchiyama I."/>
            <person name="Ito T."/>
            <person name="Fujiyama A."/>
            <person name="Inagaki F."/>
            <person name="Takami H."/>
        </authorList>
    </citation>
    <scope>NUCLEOTIDE SEQUENCE</scope>
    <source>
        <strain evidence="1">Expedition CK06-06</strain>
    </source>
</reference>
<dbReference type="AlphaFoldDB" id="X1MNG5"/>
<gene>
    <name evidence="1" type="ORF">S06H3_17521</name>
</gene>
<sequence length="41" mass="4839">FSTVRLESFHYKNFQEIDLFEDIRFEVDKDMDGLIISGGIN</sequence>
<accession>X1MNG5</accession>
<dbReference type="EMBL" id="BARV01008765">
    <property type="protein sequence ID" value="GAI07924.1"/>
    <property type="molecule type" value="Genomic_DNA"/>
</dbReference>
<proteinExistence type="predicted"/>
<name>X1MNG5_9ZZZZ</name>